<evidence type="ECO:0000313" key="2">
    <source>
        <dbReference type="Proteomes" id="UP000037178"/>
    </source>
</evidence>
<dbReference type="Proteomes" id="UP000037178">
    <property type="component" value="Unassembled WGS sequence"/>
</dbReference>
<accession>A0A0J9E2A1</accession>
<comment type="caution">
    <text evidence="1">The sequence shown here is derived from an EMBL/GenBank/DDBJ whole genome shotgun (WGS) entry which is preliminary data.</text>
</comment>
<dbReference type="EMBL" id="LFTY01000002">
    <property type="protein sequence ID" value="KMW56817.1"/>
    <property type="molecule type" value="Genomic_DNA"/>
</dbReference>
<dbReference type="PATRIC" id="fig|1675527.3.peg.1866"/>
<protein>
    <recommendedName>
        <fullName evidence="3">Peptidase</fullName>
    </recommendedName>
</protein>
<reference evidence="1 2" key="1">
    <citation type="submission" date="2015-06" db="EMBL/GenBank/DDBJ databases">
        <title>Draft genome sequence of an Alphaproteobacteria species associated to the Mediterranean sponge Oscarella lobularis.</title>
        <authorList>
            <person name="Jourda C."/>
            <person name="Santini S."/>
            <person name="Claverie J.-M."/>
        </authorList>
    </citation>
    <scope>NUCLEOTIDE SEQUENCE [LARGE SCALE GENOMIC DNA]</scope>
    <source>
        <strain evidence="1">IGS</strain>
    </source>
</reference>
<dbReference type="RefSeq" id="WP_152912435.1">
    <property type="nucleotide sequence ID" value="NZ_LFTY01000002.1"/>
</dbReference>
<sequence length="234" mass="26030">MKQRLKRWTIRLTAVAFGFVVAVNAAFALVIAKPGWAFPHSVSVKGLSIHAPAPLPEQATRQWARALLQGMQSSPIPLTQDRYDIYVTGPGWRYTLFFLPVRFAGGVVYPMNRRAVFLSGADFAADRLIKGQRMIEPPRTLTHYGRHELVHLAQMEAAGRLRYLMAEAWLREGLADYIALGPTSAQDANAIGAYPKDHDRSALRDAYGGYPEHRVRVTEALQTTDATSLWLEGG</sequence>
<gene>
    <name evidence="1" type="ORF">AIOL_001773</name>
</gene>
<dbReference type="AlphaFoldDB" id="A0A0J9E2A1"/>
<dbReference type="STRING" id="1675527.AIOL_001773"/>
<dbReference type="OrthoDB" id="7868012at2"/>
<organism evidence="1 2">
    <name type="scientific">Candidatus Rhodobacter oscarellae</name>
    <dbReference type="NCBI Taxonomy" id="1675527"/>
    <lineage>
        <taxon>Bacteria</taxon>
        <taxon>Pseudomonadati</taxon>
        <taxon>Pseudomonadota</taxon>
        <taxon>Alphaproteobacteria</taxon>
        <taxon>Rhodobacterales</taxon>
        <taxon>Rhodobacter group</taxon>
        <taxon>Rhodobacter</taxon>
    </lineage>
</organism>
<name>A0A0J9E2A1_9RHOB</name>
<evidence type="ECO:0008006" key="3">
    <source>
        <dbReference type="Google" id="ProtNLM"/>
    </source>
</evidence>
<proteinExistence type="predicted"/>
<keyword evidence="2" id="KW-1185">Reference proteome</keyword>
<evidence type="ECO:0000313" key="1">
    <source>
        <dbReference type="EMBL" id="KMW56817.1"/>
    </source>
</evidence>